<reference evidence="4" key="2">
    <citation type="submission" date="2020-06" db="EMBL/GenBank/DDBJ databases">
        <title>Helianthus annuus Genome sequencing and assembly Release 2.</title>
        <authorList>
            <person name="Gouzy J."/>
            <person name="Langlade N."/>
            <person name="Munos S."/>
        </authorList>
    </citation>
    <scope>NUCLEOTIDE SEQUENCE</scope>
    <source>
        <tissue evidence="4">Leaves</tissue>
    </source>
</reference>
<dbReference type="Gramene" id="mRNA:HanXRQr2_Chr13g0600781">
    <property type="protein sequence ID" value="CDS:HanXRQr2_Chr13g0600781.1"/>
    <property type="gene ID" value="HanXRQr2_Chr13g0600781"/>
</dbReference>
<reference evidence="4" key="1">
    <citation type="journal article" date="2017" name="Nature">
        <title>The sunflower genome provides insights into oil metabolism, flowering and Asterid evolution.</title>
        <authorList>
            <person name="Badouin H."/>
            <person name="Gouzy J."/>
            <person name="Grassa C.J."/>
            <person name="Murat F."/>
            <person name="Staton S.E."/>
            <person name="Cottret L."/>
            <person name="Lelandais-Briere C."/>
            <person name="Owens G.L."/>
            <person name="Carrere S."/>
            <person name="Mayjonade B."/>
            <person name="Legrand L."/>
            <person name="Gill N."/>
            <person name="Kane N.C."/>
            <person name="Bowers J.E."/>
            <person name="Hubner S."/>
            <person name="Bellec A."/>
            <person name="Berard A."/>
            <person name="Berges H."/>
            <person name="Blanchet N."/>
            <person name="Boniface M.C."/>
            <person name="Brunel D."/>
            <person name="Catrice O."/>
            <person name="Chaidir N."/>
            <person name="Claudel C."/>
            <person name="Donnadieu C."/>
            <person name="Faraut T."/>
            <person name="Fievet G."/>
            <person name="Helmstetter N."/>
            <person name="King M."/>
            <person name="Knapp S.J."/>
            <person name="Lai Z."/>
            <person name="Le Paslier M.C."/>
            <person name="Lippi Y."/>
            <person name="Lorenzon L."/>
            <person name="Mandel J.R."/>
            <person name="Marage G."/>
            <person name="Marchand G."/>
            <person name="Marquand E."/>
            <person name="Bret-Mestries E."/>
            <person name="Morien E."/>
            <person name="Nambeesan S."/>
            <person name="Nguyen T."/>
            <person name="Pegot-Espagnet P."/>
            <person name="Pouilly N."/>
            <person name="Raftis F."/>
            <person name="Sallet E."/>
            <person name="Schiex T."/>
            <person name="Thomas J."/>
            <person name="Vandecasteele C."/>
            <person name="Vares D."/>
            <person name="Vear F."/>
            <person name="Vautrin S."/>
            <person name="Crespi M."/>
            <person name="Mangin B."/>
            <person name="Burke J.M."/>
            <person name="Salse J."/>
            <person name="Munos S."/>
            <person name="Vincourt P."/>
            <person name="Rieseberg L.H."/>
            <person name="Langlade N.B."/>
        </authorList>
    </citation>
    <scope>NUCLEOTIDE SEQUENCE</scope>
    <source>
        <tissue evidence="4">Leaves</tissue>
    </source>
</reference>
<dbReference type="InterPro" id="IPR050258">
    <property type="entry name" value="Leguminous_Lectin"/>
</dbReference>
<evidence type="ECO:0000259" key="3">
    <source>
        <dbReference type="Pfam" id="PF00139"/>
    </source>
</evidence>
<dbReference type="Gene3D" id="2.60.120.200">
    <property type="match status" value="1"/>
</dbReference>
<accession>A0A9K3EJL5</accession>
<dbReference type="InterPro" id="IPR013320">
    <property type="entry name" value="ConA-like_dom_sf"/>
</dbReference>
<evidence type="ECO:0000313" key="4">
    <source>
        <dbReference type="EMBL" id="KAF5774467.1"/>
    </source>
</evidence>
<proteinExistence type="inferred from homology"/>
<evidence type="ECO:0000256" key="2">
    <source>
        <dbReference type="ARBA" id="ARBA00022734"/>
    </source>
</evidence>
<dbReference type="EMBL" id="MNCJ02000328">
    <property type="protein sequence ID" value="KAF5774467.1"/>
    <property type="molecule type" value="Genomic_DNA"/>
</dbReference>
<dbReference type="PANTHER" id="PTHR32401">
    <property type="entry name" value="CONCANAVALIN A-LIKE LECTIN FAMILY PROTEIN"/>
    <property type="match status" value="1"/>
</dbReference>
<dbReference type="GO" id="GO:0030246">
    <property type="term" value="F:carbohydrate binding"/>
    <property type="evidence" value="ECO:0007669"/>
    <property type="project" value="UniProtKB-KW"/>
</dbReference>
<sequence>MDLFNRGRSWLSFSCFSSPGREIAFIILYVSSSIFLLPLSESIDFEITSFVSNAKNIIYSGDAEPTSGAIELTRVDIVRVGHAKYADAVQIWDKKSGKLSDFTTHFTFIIDTLN</sequence>
<evidence type="ECO:0000256" key="1">
    <source>
        <dbReference type="ARBA" id="ARBA00007606"/>
    </source>
</evidence>
<feature type="domain" description="Legume lectin" evidence="3">
    <location>
        <begin position="43"/>
        <end position="110"/>
    </location>
</feature>
<keyword evidence="2" id="KW-0430">Lectin</keyword>
<name>A0A9K3EJL5_HELAN</name>
<dbReference type="InterPro" id="IPR001220">
    <property type="entry name" value="Legume_lectin_dom"/>
</dbReference>
<comment type="caution">
    <text evidence="4">The sequence shown here is derived from an EMBL/GenBank/DDBJ whole genome shotgun (WGS) entry which is preliminary data.</text>
</comment>
<dbReference type="SUPFAM" id="SSF49899">
    <property type="entry name" value="Concanavalin A-like lectins/glucanases"/>
    <property type="match status" value="1"/>
</dbReference>
<evidence type="ECO:0000313" key="5">
    <source>
        <dbReference type="Proteomes" id="UP000215914"/>
    </source>
</evidence>
<dbReference type="AlphaFoldDB" id="A0A9K3EJL5"/>
<gene>
    <name evidence="4" type="ORF">HanXRQr2_Chr13g0600781</name>
</gene>
<dbReference type="PANTHER" id="PTHR32401:SF47">
    <property type="entry name" value="LEGUME LECTIN DOMAIN-CONTAINING PROTEIN"/>
    <property type="match status" value="1"/>
</dbReference>
<organism evidence="4 5">
    <name type="scientific">Helianthus annuus</name>
    <name type="common">Common sunflower</name>
    <dbReference type="NCBI Taxonomy" id="4232"/>
    <lineage>
        <taxon>Eukaryota</taxon>
        <taxon>Viridiplantae</taxon>
        <taxon>Streptophyta</taxon>
        <taxon>Embryophyta</taxon>
        <taxon>Tracheophyta</taxon>
        <taxon>Spermatophyta</taxon>
        <taxon>Magnoliopsida</taxon>
        <taxon>eudicotyledons</taxon>
        <taxon>Gunneridae</taxon>
        <taxon>Pentapetalae</taxon>
        <taxon>asterids</taxon>
        <taxon>campanulids</taxon>
        <taxon>Asterales</taxon>
        <taxon>Asteraceae</taxon>
        <taxon>Asteroideae</taxon>
        <taxon>Heliantheae alliance</taxon>
        <taxon>Heliantheae</taxon>
        <taxon>Helianthus</taxon>
    </lineage>
</organism>
<dbReference type="Proteomes" id="UP000215914">
    <property type="component" value="Unassembled WGS sequence"/>
</dbReference>
<protein>
    <submittedName>
        <fullName evidence="4">Legume lectin domain, concanavalin A-like lectin/glucanase domain superfamily</fullName>
    </submittedName>
</protein>
<dbReference type="Pfam" id="PF00139">
    <property type="entry name" value="Lectin_legB"/>
    <property type="match status" value="1"/>
</dbReference>
<keyword evidence="5" id="KW-1185">Reference proteome</keyword>
<comment type="similarity">
    <text evidence="1">Belongs to the leguminous lectin family.</text>
</comment>